<dbReference type="EMBL" id="JABMCI010000067">
    <property type="protein sequence ID" value="NUU18494.1"/>
    <property type="molecule type" value="Genomic_DNA"/>
</dbReference>
<dbReference type="AlphaFoldDB" id="A0A7Y6A2B0"/>
<organism evidence="2 3">
    <name type="scientific">Cellulomonas humilata</name>
    <dbReference type="NCBI Taxonomy" id="144055"/>
    <lineage>
        <taxon>Bacteria</taxon>
        <taxon>Bacillati</taxon>
        <taxon>Actinomycetota</taxon>
        <taxon>Actinomycetes</taxon>
        <taxon>Micrococcales</taxon>
        <taxon>Cellulomonadaceae</taxon>
        <taxon>Cellulomonas</taxon>
    </lineage>
</organism>
<accession>A0A7Y6A2B0</accession>
<keyword evidence="3" id="KW-1185">Reference proteome</keyword>
<comment type="caution">
    <text evidence="2">The sequence shown here is derived from an EMBL/GenBank/DDBJ whole genome shotgun (WGS) entry which is preliminary data.</text>
</comment>
<evidence type="ECO:0000313" key="3">
    <source>
        <dbReference type="Proteomes" id="UP000565724"/>
    </source>
</evidence>
<evidence type="ECO:0000313" key="2">
    <source>
        <dbReference type="EMBL" id="NUU18494.1"/>
    </source>
</evidence>
<gene>
    <name evidence="2" type="ORF">HP550_14655</name>
</gene>
<dbReference type="Pfam" id="PF13281">
    <property type="entry name" value="MAP3K_TRAF_bd"/>
    <property type="match status" value="1"/>
</dbReference>
<sequence length="458" mass="50099">MPFGTKPDPAQGAPIDFNRVYDAAIRPGVVAAGMEPIRADEEELGGIIHKAMFERLLLCEFAVADLTTSNANVLYELGIRHAARPRSTLTLFAAHKPLPFDVNLLRTVRYDLGGDNTLSDEEAYALRDTIAEQLTALRARARTDPGVDSPLFQMIDGWRPRLPSPAASQLFLAQARSTEELNRRLRDVRAAAMDGAGREHAAQELAQLRADAGAAEGVDVSVRVGLMLAYRALEDWAGMIQAHGELPEELASQPAVLQQLAFAHNRRADATGSLADRGRALDILRELEVTRGPTAETSGLIGRIYKSQWRRAVDEGKSTLAQGLLEQAIEAYVRGFETDWRDVYPGVNAATLLDVEGSPESTARKDRMLPVVQFAADQRIRSPRPGYWDWATQLELAVLAREQEKARAYLSKALAAVEESWEPESTASNLRMVAGARAARGESTGWVQSLVDELDPGG</sequence>
<dbReference type="InterPro" id="IPR025136">
    <property type="entry name" value="MAP3K_TRAF-bd"/>
</dbReference>
<proteinExistence type="predicted"/>
<protein>
    <submittedName>
        <fullName evidence="2">DUF4071 domain-containing protein</fullName>
    </submittedName>
</protein>
<name>A0A7Y6A2B0_9CELL</name>
<feature type="domain" description="MAP3K TRAFs-binding" evidence="1">
    <location>
        <begin position="174"/>
        <end position="442"/>
    </location>
</feature>
<dbReference type="Proteomes" id="UP000565724">
    <property type="component" value="Unassembled WGS sequence"/>
</dbReference>
<evidence type="ECO:0000259" key="1">
    <source>
        <dbReference type="Pfam" id="PF13281"/>
    </source>
</evidence>
<dbReference type="RefSeq" id="WP_175348476.1">
    <property type="nucleotide sequence ID" value="NZ_JABMCI010000067.1"/>
</dbReference>
<reference evidence="2 3" key="1">
    <citation type="submission" date="2020-05" db="EMBL/GenBank/DDBJ databases">
        <title>Genome Sequencing of Type Strains.</title>
        <authorList>
            <person name="Lemaire J.F."/>
            <person name="Inderbitzin P."/>
            <person name="Gregorio O.A."/>
            <person name="Collins S.B."/>
            <person name="Wespe N."/>
            <person name="Knight-Connoni V."/>
        </authorList>
    </citation>
    <scope>NUCLEOTIDE SEQUENCE [LARGE SCALE GENOMIC DNA]</scope>
    <source>
        <strain evidence="2 3">ATCC 25174</strain>
    </source>
</reference>